<accession>A0ABV6M3S7</accession>
<evidence type="ECO:0000256" key="1">
    <source>
        <dbReference type="ARBA" id="ARBA00004651"/>
    </source>
</evidence>
<keyword evidence="8" id="KW-1185">Reference proteome</keyword>
<comment type="caution">
    <text evidence="7">The sequence shown here is derived from an EMBL/GenBank/DDBJ whole genome shotgun (WGS) entry which is preliminary data.</text>
</comment>
<gene>
    <name evidence="7" type="ORF">ACFFIA_16110</name>
</gene>
<keyword evidence="3 5" id="KW-1133">Transmembrane helix</keyword>
<feature type="transmembrane region" description="Helical" evidence="5">
    <location>
        <begin position="43"/>
        <end position="62"/>
    </location>
</feature>
<dbReference type="Pfam" id="PF07690">
    <property type="entry name" value="MFS_1"/>
    <property type="match status" value="1"/>
</dbReference>
<evidence type="ECO:0000313" key="7">
    <source>
        <dbReference type="EMBL" id="MFC0529179.1"/>
    </source>
</evidence>
<dbReference type="InterPro" id="IPR036259">
    <property type="entry name" value="MFS_trans_sf"/>
</dbReference>
<dbReference type="SUPFAM" id="SSF103473">
    <property type="entry name" value="MFS general substrate transporter"/>
    <property type="match status" value="1"/>
</dbReference>
<evidence type="ECO:0000259" key="6">
    <source>
        <dbReference type="PROSITE" id="PS50850"/>
    </source>
</evidence>
<dbReference type="Proteomes" id="UP001589867">
    <property type="component" value="Unassembled WGS sequence"/>
</dbReference>
<keyword evidence="2 5" id="KW-0812">Transmembrane</keyword>
<dbReference type="InterPro" id="IPR020846">
    <property type="entry name" value="MFS_dom"/>
</dbReference>
<feature type="transmembrane region" description="Helical" evidence="5">
    <location>
        <begin position="137"/>
        <end position="157"/>
    </location>
</feature>
<evidence type="ECO:0000256" key="4">
    <source>
        <dbReference type="ARBA" id="ARBA00023136"/>
    </source>
</evidence>
<feature type="transmembrane region" description="Helical" evidence="5">
    <location>
        <begin position="163"/>
        <end position="182"/>
    </location>
</feature>
<feature type="transmembrane region" description="Helical" evidence="5">
    <location>
        <begin position="214"/>
        <end position="240"/>
    </location>
</feature>
<sequence length="404" mass="40997">MATRTARGNRRMLGMLTGTHVVNDIYAGAVPALLPYLVAERHYSYAAVSGVALAATVLSSLVQPGFGLLTDRYRLGWLVGGGMLVSGIGVGLSGVFDGYLLTCIAVAISGIGVAAYHPEAARAARLASGGSAQGMSVFSVGGNIGIAIAPVLVALVLSQTGVTGTPLLAAPAVAMGVVYAVFRARLRRAAAANGIASPPKGRPPRVGVDDWPRFWVLVGVIILRSIGSVGSGAFLALYVIDQYGQSLSVGSTAQGLYGGAGVAGTLLGGWMADRLGRVETLRWAYVAAPILMAGFILSPNVYLALAAVSLLGVAAFVPFSVQVTLGQEYLPNRMGTASGVTLGIGITIGGLFTPVLGWVADQAGLGAALWLGLATLVAAALLSLALRNPAIVVTPAPVPEKVTP</sequence>
<evidence type="ECO:0000256" key="3">
    <source>
        <dbReference type="ARBA" id="ARBA00022989"/>
    </source>
</evidence>
<dbReference type="EMBL" id="JBHLUH010000026">
    <property type="protein sequence ID" value="MFC0529179.1"/>
    <property type="molecule type" value="Genomic_DNA"/>
</dbReference>
<feature type="transmembrane region" description="Helical" evidence="5">
    <location>
        <begin position="98"/>
        <end position="116"/>
    </location>
</feature>
<evidence type="ECO:0000256" key="2">
    <source>
        <dbReference type="ARBA" id="ARBA00022692"/>
    </source>
</evidence>
<dbReference type="CDD" id="cd17478">
    <property type="entry name" value="MFS_FsR"/>
    <property type="match status" value="1"/>
</dbReference>
<keyword evidence="4 5" id="KW-0472">Membrane</keyword>
<organism evidence="7 8">
    <name type="scientific">Phytohabitans kaempferiae</name>
    <dbReference type="NCBI Taxonomy" id="1620943"/>
    <lineage>
        <taxon>Bacteria</taxon>
        <taxon>Bacillati</taxon>
        <taxon>Actinomycetota</taxon>
        <taxon>Actinomycetes</taxon>
        <taxon>Micromonosporales</taxon>
        <taxon>Micromonosporaceae</taxon>
    </lineage>
</organism>
<dbReference type="InterPro" id="IPR011701">
    <property type="entry name" value="MFS"/>
</dbReference>
<dbReference type="RefSeq" id="WP_377251679.1">
    <property type="nucleotide sequence ID" value="NZ_JBHLUH010000026.1"/>
</dbReference>
<evidence type="ECO:0000256" key="5">
    <source>
        <dbReference type="SAM" id="Phobius"/>
    </source>
</evidence>
<feature type="transmembrane region" description="Helical" evidence="5">
    <location>
        <begin position="74"/>
        <end position="92"/>
    </location>
</feature>
<dbReference type="PANTHER" id="PTHR43129">
    <property type="entry name" value="FOSMIDOMYCIN RESISTANCE PROTEIN"/>
    <property type="match status" value="1"/>
</dbReference>
<feature type="transmembrane region" description="Helical" evidence="5">
    <location>
        <begin position="12"/>
        <end position="37"/>
    </location>
</feature>
<dbReference type="PROSITE" id="PS50850">
    <property type="entry name" value="MFS"/>
    <property type="match status" value="1"/>
</dbReference>
<protein>
    <submittedName>
        <fullName evidence="7">MFS transporter</fullName>
    </submittedName>
</protein>
<name>A0ABV6M3S7_9ACTN</name>
<feature type="transmembrane region" description="Helical" evidence="5">
    <location>
        <begin position="303"/>
        <end position="325"/>
    </location>
</feature>
<reference evidence="7 8" key="1">
    <citation type="submission" date="2024-09" db="EMBL/GenBank/DDBJ databases">
        <authorList>
            <person name="Sun Q."/>
            <person name="Mori K."/>
        </authorList>
    </citation>
    <scope>NUCLEOTIDE SEQUENCE [LARGE SCALE GENOMIC DNA]</scope>
    <source>
        <strain evidence="7 8">TBRC 3947</strain>
    </source>
</reference>
<proteinExistence type="predicted"/>
<dbReference type="PANTHER" id="PTHR43129:SF1">
    <property type="entry name" value="FOSMIDOMYCIN RESISTANCE PROTEIN"/>
    <property type="match status" value="1"/>
</dbReference>
<feature type="transmembrane region" description="Helical" evidence="5">
    <location>
        <begin position="255"/>
        <end position="273"/>
    </location>
</feature>
<comment type="subcellular location">
    <subcellularLocation>
        <location evidence="1">Cell membrane</location>
        <topology evidence="1">Multi-pass membrane protein</topology>
    </subcellularLocation>
</comment>
<dbReference type="Gene3D" id="1.20.1250.20">
    <property type="entry name" value="MFS general substrate transporter like domains"/>
    <property type="match status" value="2"/>
</dbReference>
<feature type="transmembrane region" description="Helical" evidence="5">
    <location>
        <begin position="365"/>
        <end position="386"/>
    </location>
</feature>
<feature type="transmembrane region" description="Helical" evidence="5">
    <location>
        <begin position="337"/>
        <end position="359"/>
    </location>
</feature>
<feature type="transmembrane region" description="Helical" evidence="5">
    <location>
        <begin position="280"/>
        <end position="297"/>
    </location>
</feature>
<feature type="domain" description="Major facilitator superfamily (MFS) profile" evidence="6">
    <location>
        <begin position="213"/>
        <end position="404"/>
    </location>
</feature>
<evidence type="ECO:0000313" key="8">
    <source>
        <dbReference type="Proteomes" id="UP001589867"/>
    </source>
</evidence>